<reference evidence="6 7" key="1">
    <citation type="submission" date="2020-10" db="EMBL/GenBank/DDBJ databases">
        <title>ChiBAC.</title>
        <authorList>
            <person name="Zenner C."/>
            <person name="Hitch T.C.A."/>
            <person name="Clavel T."/>
        </authorList>
    </citation>
    <scope>NUCLEOTIDE SEQUENCE [LARGE SCALE GENOMIC DNA]</scope>
    <source>
        <strain evidence="6 7">DSM 108706</strain>
    </source>
</reference>
<feature type="domain" description="ABC transporter" evidence="5">
    <location>
        <begin position="2"/>
        <end position="233"/>
    </location>
</feature>
<dbReference type="PANTHER" id="PTHR45772:SF8">
    <property type="entry name" value="HIGH-AFFINITY BRANCHED-CHAIN AMINO ACID TRANSPORT ATP-BINDING PROTEIN"/>
    <property type="match status" value="1"/>
</dbReference>
<dbReference type="SMART" id="SM00382">
    <property type="entry name" value="AAA"/>
    <property type="match status" value="1"/>
</dbReference>
<dbReference type="Pfam" id="PF00005">
    <property type="entry name" value="ABC_tran"/>
    <property type="match status" value="1"/>
</dbReference>
<dbReference type="Proteomes" id="UP001516588">
    <property type="component" value="Unassembled WGS sequence"/>
</dbReference>
<dbReference type="InterPro" id="IPR017871">
    <property type="entry name" value="ABC_transporter-like_CS"/>
</dbReference>
<evidence type="ECO:0000256" key="4">
    <source>
        <dbReference type="ARBA" id="ARBA00022840"/>
    </source>
</evidence>
<comment type="caution">
    <text evidence="6">The sequence shown here is derived from an EMBL/GenBank/DDBJ whole genome shotgun (WGS) entry which is preliminary data.</text>
</comment>
<dbReference type="GO" id="GO:0005524">
    <property type="term" value="F:ATP binding"/>
    <property type="evidence" value="ECO:0007669"/>
    <property type="project" value="UniProtKB-KW"/>
</dbReference>
<dbReference type="InterPro" id="IPR015856">
    <property type="entry name" value="ABC_transpr_CbiO/EcfA_su"/>
</dbReference>
<organism evidence="6 7">
    <name type="scientific">Gallibacter intestinalis</name>
    <dbReference type="NCBI Taxonomy" id="2779356"/>
    <lineage>
        <taxon>Bacteria</taxon>
        <taxon>Bacillati</taxon>
        <taxon>Bacillota</taxon>
        <taxon>Clostridia</taxon>
        <taxon>Eubacteriales</taxon>
        <taxon>Eubacteriaceae</taxon>
        <taxon>Gallibacter</taxon>
    </lineage>
</organism>
<keyword evidence="3" id="KW-0547">Nucleotide-binding</keyword>
<dbReference type="EMBL" id="JADCKA010000001">
    <property type="protein sequence ID" value="MBE5034707.1"/>
    <property type="molecule type" value="Genomic_DNA"/>
</dbReference>
<proteinExistence type="predicted"/>
<gene>
    <name evidence="6" type="ORF">INF20_00185</name>
</gene>
<dbReference type="RefSeq" id="WP_226384378.1">
    <property type="nucleotide sequence ID" value="NZ_JADCKA010000001.1"/>
</dbReference>
<comment type="subcellular location">
    <subcellularLocation>
        <location evidence="1">Cell membrane</location>
        <topology evidence="1">Peripheral membrane protein</topology>
    </subcellularLocation>
</comment>
<name>A0ABR9QVC6_9FIRM</name>
<dbReference type="CDD" id="cd03225">
    <property type="entry name" value="ABC_cobalt_CbiO_domain1"/>
    <property type="match status" value="1"/>
</dbReference>
<dbReference type="PROSITE" id="PS00211">
    <property type="entry name" value="ABC_TRANSPORTER_1"/>
    <property type="match status" value="1"/>
</dbReference>
<dbReference type="InterPro" id="IPR003439">
    <property type="entry name" value="ABC_transporter-like_ATP-bd"/>
</dbReference>
<keyword evidence="7" id="KW-1185">Reference proteome</keyword>
<dbReference type="SUPFAM" id="SSF52540">
    <property type="entry name" value="P-loop containing nucleoside triphosphate hydrolases"/>
    <property type="match status" value="1"/>
</dbReference>
<dbReference type="InterPro" id="IPR051120">
    <property type="entry name" value="ABC_AA/LPS_Transport"/>
</dbReference>
<keyword evidence="4 6" id="KW-0067">ATP-binding</keyword>
<protein>
    <submittedName>
        <fullName evidence="6">ATP-binding cassette domain-containing protein</fullName>
    </submittedName>
</protein>
<evidence type="ECO:0000259" key="5">
    <source>
        <dbReference type="PROSITE" id="PS50893"/>
    </source>
</evidence>
<dbReference type="Gene3D" id="3.40.50.300">
    <property type="entry name" value="P-loop containing nucleotide triphosphate hydrolases"/>
    <property type="match status" value="1"/>
</dbReference>
<dbReference type="PANTHER" id="PTHR45772">
    <property type="entry name" value="CONSERVED COMPONENT OF ABC TRANSPORTER FOR NATURAL AMINO ACIDS-RELATED"/>
    <property type="match status" value="1"/>
</dbReference>
<dbReference type="InterPro" id="IPR027417">
    <property type="entry name" value="P-loop_NTPase"/>
</dbReference>
<dbReference type="InterPro" id="IPR003593">
    <property type="entry name" value="AAA+_ATPase"/>
</dbReference>
<sequence>MLTLKDIHWQLPGGEEILKGISFSLEPGKLKVITGPNGSGKTSLAKIIAGLETPTSGTIDMDGTDITGWDITERAKAGIGFAFQQPVSFKGLTVRNLLEIAAGRHLDEDTLCYIFEHVGLCFGEYIDRHMDDKLSGGERKRIEIATVLARDAKYLVFDEPEAGIDLWSFSNLINTFQRLKETGKHAMMVISHQERILEIADEIIVVADGQVRTSGTSDILPQLLADEKGPWCPLRKDV</sequence>
<evidence type="ECO:0000256" key="2">
    <source>
        <dbReference type="ARBA" id="ARBA00022448"/>
    </source>
</evidence>
<evidence type="ECO:0000256" key="1">
    <source>
        <dbReference type="ARBA" id="ARBA00004202"/>
    </source>
</evidence>
<evidence type="ECO:0000313" key="7">
    <source>
        <dbReference type="Proteomes" id="UP001516588"/>
    </source>
</evidence>
<accession>A0ABR9QVC6</accession>
<evidence type="ECO:0000313" key="6">
    <source>
        <dbReference type="EMBL" id="MBE5034707.1"/>
    </source>
</evidence>
<keyword evidence="2" id="KW-0813">Transport</keyword>
<evidence type="ECO:0000256" key="3">
    <source>
        <dbReference type="ARBA" id="ARBA00022741"/>
    </source>
</evidence>
<dbReference type="PROSITE" id="PS50893">
    <property type="entry name" value="ABC_TRANSPORTER_2"/>
    <property type="match status" value="1"/>
</dbReference>